<dbReference type="Pfam" id="PF00078">
    <property type="entry name" value="RVT_1"/>
    <property type="match status" value="1"/>
</dbReference>
<protein>
    <recommendedName>
        <fullName evidence="4">Reverse transcriptase domain-containing protein</fullName>
    </recommendedName>
</protein>
<accession>A0AAW0JBI1</accession>
<evidence type="ECO:0000313" key="5">
    <source>
        <dbReference type="EMBL" id="KAK7824120.1"/>
    </source>
</evidence>
<keyword evidence="1" id="KW-0175">Coiled coil</keyword>
<reference evidence="5 6" key="1">
    <citation type="journal article" date="2023" name="bioRxiv">
        <title>Conserved and derived expression patterns and positive selection on dental genes reveal complex evolutionary context of ever-growing rodent molars.</title>
        <authorList>
            <person name="Calamari Z.T."/>
            <person name="Song A."/>
            <person name="Cohen E."/>
            <person name="Akter M."/>
            <person name="Roy R.D."/>
            <person name="Hallikas O."/>
            <person name="Christensen M.M."/>
            <person name="Li P."/>
            <person name="Marangoni P."/>
            <person name="Jernvall J."/>
            <person name="Klein O.D."/>
        </authorList>
    </citation>
    <scope>NUCLEOTIDE SEQUENCE [LARGE SCALE GENOMIC DNA]</scope>
    <source>
        <strain evidence="5">V071</strain>
    </source>
</reference>
<organism evidence="5 6">
    <name type="scientific">Myodes glareolus</name>
    <name type="common">Bank vole</name>
    <name type="synonym">Clethrionomys glareolus</name>
    <dbReference type="NCBI Taxonomy" id="447135"/>
    <lineage>
        <taxon>Eukaryota</taxon>
        <taxon>Metazoa</taxon>
        <taxon>Chordata</taxon>
        <taxon>Craniata</taxon>
        <taxon>Vertebrata</taxon>
        <taxon>Euteleostomi</taxon>
        <taxon>Mammalia</taxon>
        <taxon>Eutheria</taxon>
        <taxon>Euarchontoglires</taxon>
        <taxon>Glires</taxon>
        <taxon>Rodentia</taxon>
        <taxon>Myomorpha</taxon>
        <taxon>Muroidea</taxon>
        <taxon>Cricetidae</taxon>
        <taxon>Arvicolinae</taxon>
        <taxon>Myodes</taxon>
    </lineage>
</organism>
<feature type="compositionally biased region" description="Basic and acidic residues" evidence="2">
    <location>
        <begin position="1176"/>
        <end position="1185"/>
    </location>
</feature>
<gene>
    <name evidence="5" type="ORF">U0070_019806</name>
</gene>
<keyword evidence="6" id="KW-1185">Reference proteome</keyword>
<comment type="caution">
    <text evidence="5">The sequence shown here is derived from an EMBL/GenBank/DDBJ whole genome shotgun (WGS) entry which is preliminary data.</text>
</comment>
<name>A0AAW0JBI1_MYOGA</name>
<proteinExistence type="predicted"/>
<feature type="coiled-coil region" evidence="1">
    <location>
        <begin position="313"/>
        <end position="359"/>
    </location>
</feature>
<keyword evidence="3" id="KW-0732">Signal</keyword>
<feature type="region of interest" description="Disordered" evidence="2">
    <location>
        <begin position="268"/>
        <end position="297"/>
    </location>
</feature>
<feature type="signal peptide" evidence="3">
    <location>
        <begin position="1"/>
        <end position="28"/>
    </location>
</feature>
<dbReference type="AlphaFoldDB" id="A0AAW0JBI1"/>
<feature type="compositionally biased region" description="Basic and acidic residues" evidence="2">
    <location>
        <begin position="283"/>
        <end position="297"/>
    </location>
</feature>
<evidence type="ECO:0000256" key="2">
    <source>
        <dbReference type="SAM" id="MobiDB-lite"/>
    </source>
</evidence>
<feature type="chain" id="PRO_5043653989" description="Reverse transcriptase domain-containing protein" evidence="3">
    <location>
        <begin position="29"/>
        <end position="1277"/>
    </location>
</feature>
<dbReference type="Proteomes" id="UP001488838">
    <property type="component" value="Unassembled WGS sequence"/>
</dbReference>
<evidence type="ECO:0000313" key="6">
    <source>
        <dbReference type="Proteomes" id="UP001488838"/>
    </source>
</evidence>
<evidence type="ECO:0000256" key="3">
    <source>
        <dbReference type="SAM" id="SignalP"/>
    </source>
</evidence>
<evidence type="ECO:0000259" key="4">
    <source>
        <dbReference type="Pfam" id="PF00078"/>
    </source>
</evidence>
<dbReference type="EMBL" id="JBBHLL010000048">
    <property type="protein sequence ID" value="KAK7824120.1"/>
    <property type="molecule type" value="Genomic_DNA"/>
</dbReference>
<feature type="compositionally biased region" description="Basic and acidic residues" evidence="2">
    <location>
        <begin position="1142"/>
        <end position="1166"/>
    </location>
</feature>
<feature type="compositionally biased region" description="Polar residues" evidence="2">
    <location>
        <begin position="269"/>
        <end position="282"/>
    </location>
</feature>
<evidence type="ECO:0000256" key="1">
    <source>
        <dbReference type="SAM" id="Coils"/>
    </source>
</evidence>
<feature type="region of interest" description="Disordered" evidence="2">
    <location>
        <begin position="1131"/>
        <end position="1190"/>
    </location>
</feature>
<dbReference type="PANTHER" id="PTHR19446">
    <property type="entry name" value="REVERSE TRANSCRIPTASES"/>
    <property type="match status" value="1"/>
</dbReference>
<feature type="domain" description="Reverse transcriptase" evidence="4">
    <location>
        <begin position="768"/>
        <end position="870"/>
    </location>
</feature>
<dbReference type="InterPro" id="IPR000477">
    <property type="entry name" value="RT_dom"/>
</dbReference>
<sequence>MLSRKIVGEVLALASAHLFLQMLSIGSSDIGSGSPSNGCLLEDQCPLLARNVAELTQGPPVLYLDESWDGRRESSAGWSHHCRVEPTAQAQRTRQLSWGDLMAPGGREEERKVFLDESWNGRSPEVRLMFDVTDIRKDAQVQSGQIDVDVFNPFGIEFCAWTWETMDQQQWGEGEFPWNTEDPAAEAEGSPSASSNGMMELEVGISHCNGYKLIRSISKSSQGFMPYGKFKFLPSPSRSRKSIPSIPFTPPPLFLLKYRVEEMGRHQCKNSSNNLKGNMTSPESRELETRRVEHPTPEEIEEIDSKRIFMKIIEELKQEVKICRKEMEDKHNKKIEEMSKEMEEKYTKKFEEMKKLNKKVNLKKMQVVFLLEIGNRQEFQILHLAMDGDRDEDPRWNTRLNSLGPSEKQKEEERCAQLTVALGKAGPSPHLGSTVEMALVVQVQLGNYSPSKVVTVERAEEGEQKTGRTLTTFLKENCRLRNMKRTSLGGCSGCRLSPSFIMLPKDDKKKDAGKSAKKDKDPACFVYMYWLFGILVCLDAHLPRPGEREEELELPTGQEILTALRTGEGGGEEWGEWKGVRLKCVRVDLGNVKQTANKDVFIQVTRNKEYAGNIGRWSRKKKVDENHDTKKIDITVQIEALQGWVLGSFSLPGFLAAVSYTNRQVQEATCLLIFLMEQMPEVSRMAVNQMSLQSHILLSPLSDLGSRKVSVQTDWIRKIQYMQRKQVPVPLSMAFQKDSGQPHSENPATFRESDWIASSFSPGPIGLVLEVLAIAIRQHKGIKGIRIGKDEVKLSLFADDMIVYISDPKNSTKELLQLINTFSNVAGYKINSKKSVALLYTKDKEAEREIRETSPFMIATNSIKYLGVTLTKEVKDLFDKNFKSLKKEIEEDTRKWKDLPCSWIGRINIVKMAILPKAIYRFNAIPIKIPSNFFTDLERTIIKFIWKNKRPRIAKTILYNKGTSGGITIPDFKLYYRATVLKTAWYWHNNREVDLWNRIEDPGINPQTYEHLIFDKGAKGIQWKKESIFNKWCWHNWMSTCRRMKIDPYLSPCTKLRSKWIKDININLTTLNLIEEKVVSSLQDIGTGDQFLSRTPGAQTIREAMNKWDLLKLRSFCKAKDTVSKPKRLPSDLEKIFTNPSSDKDSSSGEGRRYRRRPTLEHRTEPPKVQMRSRRKENVSKEGKIRGNLHPTMDETTITVKEQKSDAGKGTERTKELQTLSSHAKLRRYLLYEAIHNRLHQMRKQKQQSLWAHRSLSLDDKCHPITNFEVQYKKAAK</sequence>